<evidence type="ECO:0000256" key="1">
    <source>
        <dbReference type="SAM" id="Phobius"/>
    </source>
</evidence>
<dbReference type="PaxDb" id="67767-A0A0J7L372"/>
<protein>
    <submittedName>
        <fullName evidence="2">Uncharacterized protein</fullName>
    </submittedName>
</protein>
<name>A0A0J7L372_LASNI</name>
<feature type="transmembrane region" description="Helical" evidence="1">
    <location>
        <begin position="37"/>
        <end position="58"/>
    </location>
</feature>
<dbReference type="EMBL" id="LBMM01000997">
    <property type="protein sequence ID" value="KMQ97086.1"/>
    <property type="molecule type" value="Genomic_DNA"/>
</dbReference>
<proteinExistence type="predicted"/>
<evidence type="ECO:0000313" key="2">
    <source>
        <dbReference type="EMBL" id="KMQ97086.1"/>
    </source>
</evidence>
<gene>
    <name evidence="2" type="ORF">RF55_2600</name>
</gene>
<organism evidence="2 3">
    <name type="scientific">Lasius niger</name>
    <name type="common">Black garden ant</name>
    <dbReference type="NCBI Taxonomy" id="67767"/>
    <lineage>
        <taxon>Eukaryota</taxon>
        <taxon>Metazoa</taxon>
        <taxon>Ecdysozoa</taxon>
        <taxon>Arthropoda</taxon>
        <taxon>Hexapoda</taxon>
        <taxon>Insecta</taxon>
        <taxon>Pterygota</taxon>
        <taxon>Neoptera</taxon>
        <taxon>Endopterygota</taxon>
        <taxon>Hymenoptera</taxon>
        <taxon>Apocrita</taxon>
        <taxon>Aculeata</taxon>
        <taxon>Formicoidea</taxon>
        <taxon>Formicidae</taxon>
        <taxon>Formicinae</taxon>
        <taxon>Lasius</taxon>
        <taxon>Lasius</taxon>
    </lineage>
</organism>
<keyword evidence="3" id="KW-1185">Reference proteome</keyword>
<accession>A0A0J7L372</accession>
<keyword evidence="1" id="KW-0812">Transmembrane</keyword>
<keyword evidence="1" id="KW-0472">Membrane</keyword>
<comment type="caution">
    <text evidence="2">The sequence shown here is derived from an EMBL/GenBank/DDBJ whole genome shotgun (WGS) entry which is preliminary data.</text>
</comment>
<dbReference type="Proteomes" id="UP000036403">
    <property type="component" value="Unassembled WGS sequence"/>
</dbReference>
<evidence type="ECO:0000313" key="3">
    <source>
        <dbReference type="Proteomes" id="UP000036403"/>
    </source>
</evidence>
<sequence>MDHLLLSAGASHLPKPTNYYIPHQGHSGTKSSRSPTIAAAAGLCLFPCPISSAVLAAATGAKVKVTRYITV</sequence>
<reference evidence="2 3" key="1">
    <citation type="submission" date="2015-04" db="EMBL/GenBank/DDBJ databases">
        <title>Lasius niger genome sequencing.</title>
        <authorList>
            <person name="Konorov E.A."/>
            <person name="Nikitin M.A."/>
            <person name="Kirill M.V."/>
            <person name="Chang P."/>
        </authorList>
    </citation>
    <scope>NUCLEOTIDE SEQUENCE [LARGE SCALE GENOMIC DNA]</scope>
    <source>
        <tissue evidence="2">Whole</tissue>
    </source>
</reference>
<keyword evidence="1" id="KW-1133">Transmembrane helix</keyword>
<dbReference type="AlphaFoldDB" id="A0A0J7L372"/>